<dbReference type="KEGG" id="dalk:DSCA_00480"/>
<organism evidence="1 2">
    <name type="scientific">Desulfosarcina alkanivorans</name>
    <dbReference type="NCBI Taxonomy" id="571177"/>
    <lineage>
        <taxon>Bacteria</taxon>
        <taxon>Pseudomonadati</taxon>
        <taxon>Thermodesulfobacteriota</taxon>
        <taxon>Desulfobacteria</taxon>
        <taxon>Desulfobacterales</taxon>
        <taxon>Desulfosarcinaceae</taxon>
        <taxon>Desulfosarcina</taxon>
    </lineage>
</organism>
<evidence type="ECO:0000313" key="2">
    <source>
        <dbReference type="Proteomes" id="UP000427906"/>
    </source>
</evidence>
<evidence type="ECO:0000313" key="1">
    <source>
        <dbReference type="EMBL" id="BBO66118.1"/>
    </source>
</evidence>
<dbReference type="OrthoDB" id="5426321at2"/>
<sequence length="57" mass="6752">MKFRDLFLPKIARSNPRVRKKAVMEEGNKDLLMKVVQNDSDKDVRQAARRRLQRLNA</sequence>
<reference evidence="1 2" key="1">
    <citation type="submission" date="2019-11" db="EMBL/GenBank/DDBJ databases">
        <title>Comparative genomics of hydrocarbon-degrading Desulfosarcina strains.</title>
        <authorList>
            <person name="Watanabe M."/>
            <person name="Kojima H."/>
            <person name="Fukui M."/>
        </authorList>
    </citation>
    <scope>NUCLEOTIDE SEQUENCE [LARGE SCALE GENOMIC DNA]</scope>
    <source>
        <strain evidence="1 2">PL12</strain>
    </source>
</reference>
<evidence type="ECO:0008006" key="3">
    <source>
        <dbReference type="Google" id="ProtNLM"/>
    </source>
</evidence>
<proteinExistence type="predicted"/>
<dbReference type="AlphaFoldDB" id="A0A5K7YAE2"/>
<dbReference type="Proteomes" id="UP000427906">
    <property type="component" value="Chromosome"/>
</dbReference>
<gene>
    <name evidence="1" type="ORF">DSCA_00480</name>
</gene>
<keyword evidence="2" id="KW-1185">Reference proteome</keyword>
<accession>A0A5K7YAE2</accession>
<dbReference type="EMBL" id="AP021874">
    <property type="protein sequence ID" value="BBO66118.1"/>
    <property type="molecule type" value="Genomic_DNA"/>
</dbReference>
<name>A0A5K7YAE2_9BACT</name>
<protein>
    <recommendedName>
        <fullName evidence="3">HEAT repeat domain-containing protein</fullName>
    </recommendedName>
</protein>
<dbReference type="RefSeq" id="WP_155314540.1">
    <property type="nucleotide sequence ID" value="NZ_AP021874.1"/>
</dbReference>